<organism evidence="2">
    <name type="scientific">Campylobacter coli</name>
    <dbReference type="NCBI Taxonomy" id="195"/>
    <lineage>
        <taxon>Bacteria</taxon>
        <taxon>Pseudomonadati</taxon>
        <taxon>Campylobacterota</taxon>
        <taxon>Epsilonproteobacteria</taxon>
        <taxon>Campylobacterales</taxon>
        <taxon>Campylobacteraceae</taxon>
        <taxon>Campylobacter</taxon>
    </lineage>
</organism>
<dbReference type="AlphaFoldDB" id="A0A5T2BXF4"/>
<feature type="compositionally biased region" description="Low complexity" evidence="1">
    <location>
        <begin position="65"/>
        <end position="91"/>
    </location>
</feature>
<reference evidence="2" key="1">
    <citation type="submission" date="2018-08" db="EMBL/GenBank/DDBJ databases">
        <authorList>
            <consortium name="NARMS: The National Antimicrobial Resistance Monitoring System"/>
        </authorList>
    </citation>
    <scope>NUCLEOTIDE SEQUENCE</scope>
    <source>
        <strain evidence="2">FSIS11813163</strain>
    </source>
</reference>
<sequence length="453" mass="50475">MSIFSINDNSNYNSILSQSKANKESKENSKISFANAFLKQNASKLSDIESKNSQTLARSEILSNNNALSNNSNSTNISNSSNTNLSINNATKTSSPNYDISSEFKNSIYTLKYKQADISNIVSLAYGYGVDANGYMGSDFNKAAGLPEDFKIHKSTLDEIKKAAENEPYIADMKQYFGVSEYYTNIDMAETIKQYYNLFSNALGQSFPNDKTSFSEADINSMPKGYAINGIKSMDFNDPSNRMNITHLRDFSNSLISNVYKTPEQAKEADEIWLDSGCMIKGLSSETLGLSLEEIKNVSKGEDWQFNPDMSVYPQNEDGSYSKETLFMSFLKSQGGQPVESLKTTLNPKVEAYNRAMAKESFSGPAIHLDSIMTGKSDFKSFFRYWAERGIAEGDLYMYENNIPKESAMGNWALDAEIKQALANGWKAKPSTINSYADSIMDRLNNLIGQTRV</sequence>
<comment type="caution">
    <text evidence="2">The sequence shown here is derived from an EMBL/GenBank/DDBJ whole genome shotgun (WGS) entry which is preliminary data.</text>
</comment>
<dbReference type="NCBIfam" id="NF046095">
    <property type="entry name" value="flg_dep_Cj0814"/>
    <property type="match status" value="1"/>
</dbReference>
<name>A0A5T2BXF4_CAMCO</name>
<evidence type="ECO:0000256" key="1">
    <source>
        <dbReference type="SAM" id="MobiDB-lite"/>
    </source>
</evidence>
<protein>
    <recommendedName>
        <fullName evidence="3">Flagellar biosynthesis protein FlgG</fullName>
    </recommendedName>
</protein>
<evidence type="ECO:0000313" key="2">
    <source>
        <dbReference type="EMBL" id="EAM0028027.1"/>
    </source>
</evidence>
<evidence type="ECO:0008006" key="3">
    <source>
        <dbReference type="Google" id="ProtNLM"/>
    </source>
</evidence>
<dbReference type="EMBL" id="AACTAL010000006">
    <property type="protein sequence ID" value="EAM0028027.1"/>
    <property type="molecule type" value="Genomic_DNA"/>
</dbReference>
<dbReference type="InterPro" id="IPR058078">
    <property type="entry name" value="Cj0814-like"/>
</dbReference>
<gene>
    <name evidence="2" type="ORF">D1F27_02460</name>
</gene>
<accession>A0A5T2BXF4</accession>
<proteinExistence type="predicted"/>
<feature type="region of interest" description="Disordered" evidence="1">
    <location>
        <begin position="65"/>
        <end position="92"/>
    </location>
</feature>